<dbReference type="KEGG" id="afi:Acife_1929"/>
<reference evidence="1 2" key="1">
    <citation type="journal article" date="2011" name="J. Bacteriol.">
        <title>Draft genome of the psychrotolerant acidophile Acidithiobacillus ferrivorans SS3.</title>
        <authorList>
            <person name="Liljeqvist M."/>
            <person name="Valdes J."/>
            <person name="Holmes D.S."/>
            <person name="Dopson M."/>
        </authorList>
    </citation>
    <scope>NUCLEOTIDE SEQUENCE [LARGE SCALE GENOMIC DNA]</scope>
    <source>
        <strain evidence="1 2">SS3</strain>
    </source>
</reference>
<accession>G0JLK3</accession>
<organism evidence="1 2">
    <name type="scientific">Acidithiobacillus ferrivorans SS3</name>
    <dbReference type="NCBI Taxonomy" id="743299"/>
    <lineage>
        <taxon>Bacteria</taxon>
        <taxon>Pseudomonadati</taxon>
        <taxon>Pseudomonadota</taxon>
        <taxon>Acidithiobacillia</taxon>
        <taxon>Acidithiobacillales</taxon>
        <taxon>Acidithiobacillaceae</taxon>
        <taxon>Acidithiobacillus</taxon>
    </lineage>
</organism>
<gene>
    <name evidence="1" type="ORF">Acife_1929</name>
</gene>
<dbReference type="RefSeq" id="WP_014029305.1">
    <property type="nucleotide sequence ID" value="NC_015942.1"/>
</dbReference>
<dbReference type="AlphaFoldDB" id="G0JLK3"/>
<dbReference type="HOGENOM" id="CLU_1709299_0_0_6"/>
<sequence>MSATAIKISTTTRSTSVANLMKSYNDIAYLKCALSPMAVALCKAALDEPINNLVSHDTPDEAILAAMLVRDMAYKTLDAAQYGLRMYGREYAYTARHHLDFCATATDLVALLLTRQISHTRCGTNAQVHHLINAFNHFDHTSNRQTIGGPNQH</sequence>
<proteinExistence type="predicted"/>
<name>G0JLK3_9PROT</name>
<evidence type="ECO:0000313" key="2">
    <source>
        <dbReference type="Proteomes" id="UP000009220"/>
    </source>
</evidence>
<protein>
    <submittedName>
        <fullName evidence="1">Uncharacterized protein</fullName>
    </submittedName>
</protein>
<dbReference type="EMBL" id="CP002985">
    <property type="protein sequence ID" value="AEM48052.1"/>
    <property type="molecule type" value="Genomic_DNA"/>
</dbReference>
<dbReference type="Proteomes" id="UP000009220">
    <property type="component" value="Chromosome"/>
</dbReference>
<evidence type="ECO:0000313" key="1">
    <source>
        <dbReference type="EMBL" id="AEM48052.1"/>
    </source>
</evidence>